<organism evidence="2 3">
    <name type="scientific">Streptomyces cinerochromogenes</name>
    <dbReference type="NCBI Taxonomy" id="66422"/>
    <lineage>
        <taxon>Bacteria</taxon>
        <taxon>Bacillati</taxon>
        <taxon>Actinomycetota</taxon>
        <taxon>Actinomycetes</taxon>
        <taxon>Kitasatosporales</taxon>
        <taxon>Streptomycetaceae</taxon>
        <taxon>Streptomyces</taxon>
    </lineage>
</organism>
<evidence type="ECO:0000313" key="2">
    <source>
        <dbReference type="EMBL" id="MFG3013685.1"/>
    </source>
</evidence>
<dbReference type="EMBL" id="JBICYV010000012">
    <property type="protein sequence ID" value="MFG3013685.1"/>
    <property type="molecule type" value="Genomic_DNA"/>
</dbReference>
<dbReference type="InterPro" id="IPR029058">
    <property type="entry name" value="AB_hydrolase_fold"/>
</dbReference>
<keyword evidence="3" id="KW-1185">Reference proteome</keyword>
<feature type="domain" description="AB hydrolase-1" evidence="1">
    <location>
        <begin position="30"/>
        <end position="260"/>
    </location>
</feature>
<dbReference type="Pfam" id="PF00561">
    <property type="entry name" value="Abhydrolase_1"/>
    <property type="match status" value="1"/>
</dbReference>
<evidence type="ECO:0000313" key="3">
    <source>
        <dbReference type="Proteomes" id="UP001604267"/>
    </source>
</evidence>
<dbReference type="PANTHER" id="PTHR43194">
    <property type="entry name" value="HYDROLASE ALPHA/BETA FOLD FAMILY"/>
    <property type="match status" value="1"/>
</dbReference>
<gene>
    <name evidence="2" type="ORF">ACGFZB_25195</name>
</gene>
<sequence length="288" mass="30988">MSAFAEHPEMLSFTTSDGSLAYRDTGKGQPLVLLHAGFFDHSMWDDQIRAFAMHYRVIAPDARGHGASSNATRPFRPADDLAALLRRLDVGPAVLVGVSMGGGTAVDAALEHPELVRAVVVSGVGTSEPYFEDPWSLEVLGEQNAALAAGDIEGWLNGHLRFAAGPHRSLDDVDADVANRLRAMASRTISKHTAGEPDHRVPVPQTWRRVASIDVPVLAISGALDVSDHIAMAERLVQAVPDGRAVSVENTAHFPNMERPTEFNALLAGFLETLPNRSPSEAAIRRKI</sequence>
<dbReference type="InterPro" id="IPR000073">
    <property type="entry name" value="AB_hydrolase_1"/>
</dbReference>
<evidence type="ECO:0000259" key="1">
    <source>
        <dbReference type="Pfam" id="PF00561"/>
    </source>
</evidence>
<dbReference type="Gene3D" id="3.40.50.1820">
    <property type="entry name" value="alpha/beta hydrolase"/>
    <property type="match status" value="1"/>
</dbReference>
<comment type="caution">
    <text evidence="2">The sequence shown here is derived from an EMBL/GenBank/DDBJ whole genome shotgun (WGS) entry which is preliminary data.</text>
</comment>
<dbReference type="InterPro" id="IPR000639">
    <property type="entry name" value="Epox_hydrolase-like"/>
</dbReference>
<keyword evidence="2" id="KW-0378">Hydrolase</keyword>
<proteinExistence type="predicted"/>
<dbReference type="RefSeq" id="WP_392819639.1">
    <property type="nucleotide sequence ID" value="NZ_JBICYV010000012.1"/>
</dbReference>
<dbReference type="InterPro" id="IPR050228">
    <property type="entry name" value="Carboxylesterase_BioH"/>
</dbReference>
<accession>A0ABW7BDC7</accession>
<reference evidence="2 3" key="1">
    <citation type="submission" date="2024-10" db="EMBL/GenBank/DDBJ databases">
        <title>The Natural Products Discovery Center: Release of the First 8490 Sequenced Strains for Exploring Actinobacteria Biosynthetic Diversity.</title>
        <authorList>
            <person name="Kalkreuter E."/>
            <person name="Kautsar S.A."/>
            <person name="Yang D."/>
            <person name="Bader C.D."/>
            <person name="Teijaro C.N."/>
            <person name="Fluegel L."/>
            <person name="Davis C.M."/>
            <person name="Simpson J.R."/>
            <person name="Lauterbach L."/>
            <person name="Steele A.D."/>
            <person name="Gui C."/>
            <person name="Meng S."/>
            <person name="Li G."/>
            <person name="Viehrig K."/>
            <person name="Ye F."/>
            <person name="Su P."/>
            <person name="Kiefer A.F."/>
            <person name="Nichols A."/>
            <person name="Cepeda A.J."/>
            <person name="Yan W."/>
            <person name="Fan B."/>
            <person name="Jiang Y."/>
            <person name="Adhikari A."/>
            <person name="Zheng C.-J."/>
            <person name="Schuster L."/>
            <person name="Cowan T.M."/>
            <person name="Smanski M.J."/>
            <person name="Chevrette M.G."/>
            <person name="De Carvalho L.P.S."/>
            <person name="Shen B."/>
        </authorList>
    </citation>
    <scope>NUCLEOTIDE SEQUENCE [LARGE SCALE GENOMIC DNA]</scope>
    <source>
        <strain evidence="2 3">NPDC048320</strain>
    </source>
</reference>
<dbReference type="PANTHER" id="PTHR43194:SF2">
    <property type="entry name" value="PEROXISOMAL MEMBRANE PROTEIN LPX1"/>
    <property type="match status" value="1"/>
</dbReference>
<dbReference type="GO" id="GO:0016787">
    <property type="term" value="F:hydrolase activity"/>
    <property type="evidence" value="ECO:0007669"/>
    <property type="project" value="UniProtKB-KW"/>
</dbReference>
<name>A0ABW7BDC7_9ACTN</name>
<dbReference type="PRINTS" id="PR00412">
    <property type="entry name" value="EPOXHYDRLASE"/>
</dbReference>
<dbReference type="Proteomes" id="UP001604267">
    <property type="component" value="Unassembled WGS sequence"/>
</dbReference>
<protein>
    <submittedName>
        <fullName evidence="2">Alpha/beta fold hydrolase</fullName>
    </submittedName>
</protein>
<dbReference type="SUPFAM" id="SSF53474">
    <property type="entry name" value="alpha/beta-Hydrolases"/>
    <property type="match status" value="1"/>
</dbReference>
<dbReference type="PRINTS" id="PR00111">
    <property type="entry name" value="ABHYDROLASE"/>
</dbReference>